<keyword evidence="2" id="KW-1185">Reference proteome</keyword>
<accession>A0A0C3P2E2</accession>
<dbReference type="AlphaFoldDB" id="A0A0C3P2E2"/>
<dbReference type="Proteomes" id="UP000053257">
    <property type="component" value="Unassembled WGS sequence"/>
</dbReference>
<reference evidence="1 2" key="1">
    <citation type="journal article" date="2014" name="PLoS Genet.">
        <title>Analysis of the Phlebiopsis gigantea genome, transcriptome and secretome provides insight into its pioneer colonization strategies of wood.</title>
        <authorList>
            <person name="Hori C."/>
            <person name="Ishida T."/>
            <person name="Igarashi K."/>
            <person name="Samejima M."/>
            <person name="Suzuki H."/>
            <person name="Master E."/>
            <person name="Ferreira P."/>
            <person name="Ruiz-Duenas F.J."/>
            <person name="Held B."/>
            <person name="Canessa P."/>
            <person name="Larrondo L.F."/>
            <person name="Schmoll M."/>
            <person name="Druzhinina I.S."/>
            <person name="Kubicek C.P."/>
            <person name="Gaskell J.A."/>
            <person name="Kersten P."/>
            <person name="St John F."/>
            <person name="Glasner J."/>
            <person name="Sabat G."/>
            <person name="Splinter BonDurant S."/>
            <person name="Syed K."/>
            <person name="Yadav J."/>
            <person name="Mgbeahuruike A.C."/>
            <person name="Kovalchuk A."/>
            <person name="Asiegbu F.O."/>
            <person name="Lackner G."/>
            <person name="Hoffmeister D."/>
            <person name="Rencoret J."/>
            <person name="Gutierrez A."/>
            <person name="Sun H."/>
            <person name="Lindquist E."/>
            <person name="Barry K."/>
            <person name="Riley R."/>
            <person name="Grigoriev I.V."/>
            <person name="Henrissat B."/>
            <person name="Kues U."/>
            <person name="Berka R.M."/>
            <person name="Martinez A.T."/>
            <person name="Covert S.F."/>
            <person name="Blanchette R.A."/>
            <person name="Cullen D."/>
        </authorList>
    </citation>
    <scope>NUCLEOTIDE SEQUENCE [LARGE SCALE GENOMIC DNA]</scope>
    <source>
        <strain evidence="1 2">11061_1 CR5-6</strain>
    </source>
</reference>
<evidence type="ECO:0000313" key="2">
    <source>
        <dbReference type="Proteomes" id="UP000053257"/>
    </source>
</evidence>
<dbReference type="EMBL" id="KN840442">
    <property type="protein sequence ID" value="KIP12069.1"/>
    <property type="molecule type" value="Genomic_DNA"/>
</dbReference>
<sequence length="195" mass="22271">MFACTRVRIASCRPPKGRARKTDHQMSYYVSEFALANSAPVIACYSSSQETPLRLDASAPWCLPLYIYDVSGVFSQARSYRRHSMIGERPRPRLQLDQASSPQHMMKSHEQVPVSPLSSSVKFELRWHLHLLVKDIVRYVHHIHPMDNGTHICHLDHNTAALDRIFLVIEDAHPIFGYVLVEERCPALAQQKDVA</sequence>
<gene>
    <name evidence="1" type="ORF">PHLGIDRAFT_400420</name>
</gene>
<proteinExistence type="predicted"/>
<dbReference type="HOGENOM" id="CLU_1396815_0_0_1"/>
<organism evidence="1 2">
    <name type="scientific">Phlebiopsis gigantea (strain 11061_1 CR5-6)</name>
    <name type="common">White-rot fungus</name>
    <name type="synonym">Peniophora gigantea</name>
    <dbReference type="NCBI Taxonomy" id="745531"/>
    <lineage>
        <taxon>Eukaryota</taxon>
        <taxon>Fungi</taxon>
        <taxon>Dikarya</taxon>
        <taxon>Basidiomycota</taxon>
        <taxon>Agaricomycotina</taxon>
        <taxon>Agaricomycetes</taxon>
        <taxon>Polyporales</taxon>
        <taxon>Phanerochaetaceae</taxon>
        <taxon>Phlebiopsis</taxon>
    </lineage>
</organism>
<protein>
    <submittedName>
        <fullName evidence="1">Uncharacterized protein</fullName>
    </submittedName>
</protein>
<evidence type="ECO:0000313" key="1">
    <source>
        <dbReference type="EMBL" id="KIP12069.1"/>
    </source>
</evidence>
<name>A0A0C3P2E2_PHLG1</name>